<gene>
    <name evidence="6" type="ORF">Poli38472_014294</name>
</gene>
<keyword evidence="4" id="KW-0472">Membrane</keyword>
<evidence type="ECO:0000256" key="2">
    <source>
        <dbReference type="ARBA" id="ARBA00022801"/>
    </source>
</evidence>
<feature type="region of interest" description="Disordered" evidence="3">
    <location>
        <begin position="68"/>
        <end position="117"/>
    </location>
</feature>
<comment type="caution">
    <text evidence="6">The sequence shown here is derived from an EMBL/GenBank/DDBJ whole genome shotgun (WGS) entry which is preliminary data.</text>
</comment>
<dbReference type="InterPro" id="IPR029052">
    <property type="entry name" value="Metallo-depent_PP-like"/>
</dbReference>
<feature type="compositionally biased region" description="Polar residues" evidence="3">
    <location>
        <begin position="14"/>
        <end position="28"/>
    </location>
</feature>
<name>A0A8K1CIR0_PYTOL</name>
<proteinExistence type="predicted"/>
<keyword evidence="7" id="KW-1185">Reference proteome</keyword>
<dbReference type="Proteomes" id="UP000794436">
    <property type="component" value="Unassembled WGS sequence"/>
</dbReference>
<dbReference type="InterPro" id="IPR051558">
    <property type="entry name" value="Metallophosphoesterase_PAP"/>
</dbReference>
<organism evidence="6 7">
    <name type="scientific">Pythium oligandrum</name>
    <name type="common">Mycoparasitic fungus</name>
    <dbReference type="NCBI Taxonomy" id="41045"/>
    <lineage>
        <taxon>Eukaryota</taxon>
        <taxon>Sar</taxon>
        <taxon>Stramenopiles</taxon>
        <taxon>Oomycota</taxon>
        <taxon>Peronosporomycetes</taxon>
        <taxon>Pythiales</taxon>
        <taxon>Pythiaceae</taxon>
        <taxon>Pythium</taxon>
    </lineage>
</organism>
<dbReference type="OrthoDB" id="411211at2759"/>
<dbReference type="Gene3D" id="3.60.21.10">
    <property type="match status" value="1"/>
</dbReference>
<evidence type="ECO:0000256" key="3">
    <source>
        <dbReference type="SAM" id="MobiDB-lite"/>
    </source>
</evidence>
<dbReference type="PANTHER" id="PTHR10161:SF14">
    <property type="entry name" value="TARTRATE-RESISTANT ACID PHOSPHATASE TYPE 5"/>
    <property type="match status" value="1"/>
</dbReference>
<dbReference type="SUPFAM" id="SSF56300">
    <property type="entry name" value="Metallo-dependent phosphatases"/>
    <property type="match status" value="1"/>
</dbReference>
<feature type="compositionally biased region" description="Gly residues" evidence="3">
    <location>
        <begin position="77"/>
        <end position="86"/>
    </location>
</feature>
<feature type="compositionally biased region" description="Low complexity" evidence="3">
    <location>
        <begin position="87"/>
        <end position="101"/>
    </location>
</feature>
<keyword evidence="2" id="KW-0378">Hydrolase</keyword>
<feature type="region of interest" description="Disordered" evidence="3">
    <location>
        <begin position="1"/>
        <end position="36"/>
    </location>
</feature>
<evidence type="ECO:0000256" key="1">
    <source>
        <dbReference type="ARBA" id="ARBA00022729"/>
    </source>
</evidence>
<accession>A0A8K1CIR0</accession>
<dbReference type="GO" id="GO:0016787">
    <property type="term" value="F:hydrolase activity"/>
    <property type="evidence" value="ECO:0007669"/>
    <property type="project" value="UniProtKB-KW"/>
</dbReference>
<keyword evidence="4" id="KW-0812">Transmembrane</keyword>
<feature type="domain" description="Calcineurin-like phosphoesterase" evidence="5">
    <location>
        <begin position="130"/>
        <end position="411"/>
    </location>
</feature>
<dbReference type="AlphaFoldDB" id="A0A8K1CIR0"/>
<reference evidence="6" key="1">
    <citation type="submission" date="2019-03" db="EMBL/GenBank/DDBJ databases">
        <title>Long read genome sequence of the mycoparasitic Pythium oligandrum ATCC 38472 isolated from sugarbeet rhizosphere.</title>
        <authorList>
            <person name="Gaulin E."/>
        </authorList>
    </citation>
    <scope>NUCLEOTIDE SEQUENCE</scope>
    <source>
        <strain evidence="6">ATCC 38472_TT</strain>
    </source>
</reference>
<dbReference type="EMBL" id="SPLM01000041">
    <property type="protein sequence ID" value="TMW64177.1"/>
    <property type="molecule type" value="Genomic_DNA"/>
</dbReference>
<evidence type="ECO:0000313" key="7">
    <source>
        <dbReference type="Proteomes" id="UP000794436"/>
    </source>
</evidence>
<feature type="transmembrane region" description="Helical" evidence="4">
    <location>
        <begin position="42"/>
        <end position="62"/>
    </location>
</feature>
<sequence length="523" mass="56448">MEQTPAAGRYGRPSSITSQDILDENASTKGPRRSRGGMKRKTILLLVFGVCAIAAAAVAYLVTRKGDDATDASNESGGSGNGGSTSGGKSSSGTSTSKGSGTSTGTGSSGASKVTTDPTAEKYPLTAFAIGDWGATTYSVNGSCCSRRHGVYNAYDRHSEVGVSKLMALEAANGKPAVVLSHGDNFYWDGMHGEKDMEYRFQLTFEDHHGEESMMDVPWLNVMGNHDYGGASFVCQDSEEAATECKSTDALISALKDKFDWQAKYTSPNNNRWILKDHFYKYSIEKDGVTMDIFNLDTNDADVHGADQVCCQCYGYAEGDDDDCNSVTRGHKYCCGGDTGMWDKCMALFKSWGDDSKKQLLEEAKKSTATWKIVNTHYSAYGHYGEQGAKEWMEALEGAGIQLWIAGHTHGEKHDYASFNMHFIENGAGGGIQSEPASGIPKYVESTVSNIWSAGGIGDGNTYGFFALDASETWLKARYMTFDDKWSITKDDDGLEKGTIGGVAAKHCWYIPVDGAKGQECEA</sequence>
<keyword evidence="1" id="KW-0732">Signal</keyword>
<evidence type="ECO:0000259" key="5">
    <source>
        <dbReference type="Pfam" id="PF00149"/>
    </source>
</evidence>
<protein>
    <recommendedName>
        <fullName evidence="5">Calcineurin-like phosphoesterase domain-containing protein</fullName>
    </recommendedName>
</protein>
<dbReference type="InterPro" id="IPR004843">
    <property type="entry name" value="Calcineurin-like_PHP"/>
</dbReference>
<evidence type="ECO:0000313" key="6">
    <source>
        <dbReference type="EMBL" id="TMW64177.1"/>
    </source>
</evidence>
<dbReference type="Pfam" id="PF00149">
    <property type="entry name" value="Metallophos"/>
    <property type="match status" value="1"/>
</dbReference>
<evidence type="ECO:0000256" key="4">
    <source>
        <dbReference type="SAM" id="Phobius"/>
    </source>
</evidence>
<keyword evidence="4" id="KW-1133">Transmembrane helix</keyword>
<dbReference type="PANTHER" id="PTHR10161">
    <property type="entry name" value="TARTRATE-RESISTANT ACID PHOSPHATASE TYPE 5"/>
    <property type="match status" value="1"/>
</dbReference>